<dbReference type="AlphaFoldDB" id="A0A9N9BD33"/>
<feature type="region of interest" description="Disordered" evidence="1">
    <location>
        <begin position="1"/>
        <end position="22"/>
    </location>
</feature>
<accession>A0A9N9BD33</accession>
<comment type="caution">
    <text evidence="2">The sequence shown here is derived from an EMBL/GenBank/DDBJ whole genome shotgun (WGS) entry which is preliminary data.</text>
</comment>
<keyword evidence="3" id="KW-1185">Reference proteome</keyword>
<sequence>MDKRFWREIEDARKSEQSKSKIEKNSLRYVDSVIESSVNDSESARTYLSNKLKSFVSTNQYENPSESVNDLESNGESNTSPCEVAREKHQKSTDNKDYMYEKKRPFGVNDDDEFFESDDEMEDVSTEVQVFIAKMRGISHRLFDYRIVNLSERDQMDPVNKVFTDDERKAMRNFWNNSEPSDEEKSNTLRRSKWEKSMKQLVNKYSSAVEVKSVFDEEESSLETIFEKPFEGKLIFKTHYDLLWMQDVYKRFVLLFAMPFNLLHDPDETEFAYRESFVNPIIPKAFDDVSANIRFKTGELESALRKKHRNETKGQNPRVNLGTNYDGLLKICMNAKEIEVGFLEVVGNAVLVDEKKRHNDLDKLLKAMVISIFYQRQYHLQRNATEEQLECIQSYGVLVYQRETTIYVMHFKGGLHIVDTLTNFIIPDSVDQAYVLAEIIEKTYFFK</sequence>
<evidence type="ECO:0000313" key="2">
    <source>
        <dbReference type="EMBL" id="CAG8559624.1"/>
    </source>
</evidence>
<dbReference type="OrthoDB" id="2443382at2759"/>
<feature type="compositionally biased region" description="Polar residues" evidence="1">
    <location>
        <begin position="58"/>
        <end position="81"/>
    </location>
</feature>
<feature type="compositionally biased region" description="Basic and acidic residues" evidence="1">
    <location>
        <begin position="84"/>
        <end position="97"/>
    </location>
</feature>
<proteinExistence type="predicted"/>
<reference evidence="2" key="1">
    <citation type="submission" date="2021-06" db="EMBL/GenBank/DDBJ databases">
        <authorList>
            <person name="Kallberg Y."/>
            <person name="Tangrot J."/>
            <person name="Rosling A."/>
        </authorList>
    </citation>
    <scope>NUCLEOTIDE SEQUENCE</scope>
    <source>
        <strain evidence="2">UK204</strain>
    </source>
</reference>
<dbReference type="EMBL" id="CAJVPQ010001576">
    <property type="protein sequence ID" value="CAG8559624.1"/>
    <property type="molecule type" value="Genomic_DNA"/>
</dbReference>
<protein>
    <submittedName>
        <fullName evidence="2">12993_t:CDS:1</fullName>
    </submittedName>
</protein>
<gene>
    <name evidence="2" type="ORF">FCALED_LOCUS6533</name>
</gene>
<organism evidence="2 3">
    <name type="scientific">Funneliformis caledonium</name>
    <dbReference type="NCBI Taxonomy" id="1117310"/>
    <lineage>
        <taxon>Eukaryota</taxon>
        <taxon>Fungi</taxon>
        <taxon>Fungi incertae sedis</taxon>
        <taxon>Mucoromycota</taxon>
        <taxon>Glomeromycotina</taxon>
        <taxon>Glomeromycetes</taxon>
        <taxon>Glomerales</taxon>
        <taxon>Glomeraceae</taxon>
        <taxon>Funneliformis</taxon>
    </lineage>
</organism>
<feature type="region of interest" description="Disordered" evidence="1">
    <location>
        <begin position="58"/>
        <end position="97"/>
    </location>
</feature>
<evidence type="ECO:0000256" key="1">
    <source>
        <dbReference type="SAM" id="MobiDB-lite"/>
    </source>
</evidence>
<evidence type="ECO:0000313" key="3">
    <source>
        <dbReference type="Proteomes" id="UP000789570"/>
    </source>
</evidence>
<dbReference type="Proteomes" id="UP000789570">
    <property type="component" value="Unassembled WGS sequence"/>
</dbReference>
<feature type="non-terminal residue" evidence="2">
    <location>
        <position position="447"/>
    </location>
</feature>
<name>A0A9N9BD33_9GLOM</name>